<dbReference type="SUPFAM" id="SSF54211">
    <property type="entry name" value="Ribosomal protein S5 domain 2-like"/>
    <property type="match status" value="1"/>
</dbReference>
<dbReference type="SUPFAM" id="SSF55060">
    <property type="entry name" value="GHMP Kinase, C-terminal domain"/>
    <property type="match status" value="1"/>
</dbReference>
<dbReference type="InterPro" id="IPR014721">
    <property type="entry name" value="Ribsml_uS5_D2-typ_fold_subgr"/>
</dbReference>
<dbReference type="AlphaFoldDB" id="G0MW94"/>
<dbReference type="InterPro" id="IPR015193">
    <property type="entry name" value="Xol-1_GHMP-like"/>
</dbReference>
<evidence type="ECO:0000259" key="1">
    <source>
        <dbReference type="Pfam" id="PF09108"/>
    </source>
</evidence>
<proteinExistence type="predicted"/>
<gene>
    <name evidence="3" type="ORF">CAEBREN_22454</name>
</gene>
<dbReference type="EMBL" id="GL379816">
    <property type="protein sequence ID" value="EGT45950.1"/>
    <property type="molecule type" value="Genomic_DNA"/>
</dbReference>
<dbReference type="HOGENOM" id="CLU_754838_0_0_1"/>
<dbReference type="InParanoid" id="G0MW94"/>
<evidence type="ECO:0000313" key="3">
    <source>
        <dbReference type="EMBL" id="EGT45950.1"/>
    </source>
</evidence>
<evidence type="ECO:0000259" key="2">
    <source>
        <dbReference type="Pfam" id="PF09109"/>
    </source>
</evidence>
<name>G0MW94_CAEBE</name>
<dbReference type="InterPro" id="IPR015192">
    <property type="entry name" value="Xol-1_N"/>
</dbReference>
<organism evidence="4">
    <name type="scientific">Caenorhabditis brenneri</name>
    <name type="common">Nematode worm</name>
    <dbReference type="NCBI Taxonomy" id="135651"/>
    <lineage>
        <taxon>Eukaryota</taxon>
        <taxon>Metazoa</taxon>
        <taxon>Ecdysozoa</taxon>
        <taxon>Nematoda</taxon>
        <taxon>Chromadorea</taxon>
        <taxon>Rhabditida</taxon>
        <taxon>Rhabditina</taxon>
        <taxon>Rhabditomorpha</taxon>
        <taxon>Rhabditoidea</taxon>
        <taxon>Rhabditidae</taxon>
        <taxon>Peloderinae</taxon>
        <taxon>Caenorhabditis</taxon>
    </lineage>
</organism>
<sequence length="367" mass="41273">MAKRSATTPRSEIPTVVFSNWKQPDIEKQFEELPEGTTLAIAPHTASFCNGVYVAVNQMCKVEGKPNKQKQHKIEFTDNETPDELDDLIGEVFKRLGSTKFYDLKISGIQQCDSTVAYIPLMMCLYLTANHNRDTAVSRSSMNLIADEVLQQFGLTIASPLAMVQAMNQGSRERVHVVPQIGSPDVASHDMTSLFEKNEMIFFKTNLHPSTLEESIHPNRSTLRKLGYHYHQHGIVETIEYYSKNNRHRLLWTDLQKECHSALTQCVNRGVPITGFESVQGGILMFVPNPVHLSISNYAELLGNVAVQVAKSCKEKVGEVSFNFLERAGPARLVNNRNVNQDLEGPMRTYNIQWKPVVPKKKGKANS</sequence>
<feature type="domain" description="Switch protein XOL-1 GHMP-like" evidence="2">
    <location>
        <begin position="175"/>
        <end position="356"/>
    </location>
</feature>
<accession>G0MW94</accession>
<dbReference type="Proteomes" id="UP000008068">
    <property type="component" value="Unassembled WGS sequence"/>
</dbReference>
<dbReference type="InterPro" id="IPR036554">
    <property type="entry name" value="GHMP_kinase_C_sf"/>
</dbReference>
<feature type="domain" description="Switch protein XOL-1 N-terminal" evidence="1">
    <location>
        <begin position="37"/>
        <end position="166"/>
    </location>
</feature>
<keyword evidence="4" id="KW-1185">Reference proteome</keyword>
<protein>
    <submittedName>
        <fullName evidence="3">Uncharacterized protein</fullName>
    </submittedName>
</protein>
<dbReference type="Pfam" id="PF09108">
    <property type="entry name" value="Xol-1_N"/>
    <property type="match status" value="1"/>
</dbReference>
<dbReference type="InterPro" id="IPR020568">
    <property type="entry name" value="Ribosomal_Su5_D2-typ_SF"/>
</dbReference>
<dbReference type="FunCoup" id="G0MW94">
    <property type="interactions" value="1580"/>
</dbReference>
<dbReference type="Pfam" id="PF09109">
    <property type="entry name" value="Xol-1_GHMP-like"/>
    <property type="match status" value="1"/>
</dbReference>
<dbReference type="Gene3D" id="3.30.230.10">
    <property type="match status" value="1"/>
</dbReference>
<reference evidence="4" key="1">
    <citation type="submission" date="2011-07" db="EMBL/GenBank/DDBJ databases">
        <authorList>
            <consortium name="Caenorhabditis brenneri Sequencing and Analysis Consortium"/>
            <person name="Wilson R.K."/>
        </authorList>
    </citation>
    <scope>NUCLEOTIDE SEQUENCE [LARGE SCALE GENOMIC DNA]</scope>
    <source>
        <strain evidence="4">PB2801</strain>
    </source>
</reference>
<evidence type="ECO:0000313" key="4">
    <source>
        <dbReference type="Proteomes" id="UP000008068"/>
    </source>
</evidence>